<dbReference type="NCBIfam" id="TIGR02532">
    <property type="entry name" value="IV_pilin_GFxxxE"/>
    <property type="match status" value="1"/>
</dbReference>
<organism evidence="4 6">
    <name type="scientific">Brevibacillus composti</name>
    <dbReference type="NCBI Taxonomy" id="2796470"/>
    <lineage>
        <taxon>Bacteria</taxon>
        <taxon>Bacillati</taxon>
        <taxon>Bacillota</taxon>
        <taxon>Bacilli</taxon>
        <taxon>Bacillales</taxon>
        <taxon>Paenibacillaceae</taxon>
        <taxon>Brevibacillus</taxon>
    </lineage>
</organism>
<feature type="transmembrane region" description="Helical" evidence="3">
    <location>
        <begin position="12"/>
        <end position="32"/>
    </location>
</feature>
<keyword evidence="2" id="KW-0178">Competence</keyword>
<evidence type="ECO:0000313" key="5">
    <source>
        <dbReference type="EMBL" id="QUO40797.1"/>
    </source>
</evidence>
<dbReference type="EMBL" id="CP066308">
    <property type="protein sequence ID" value="QQE73714.1"/>
    <property type="molecule type" value="Genomic_DNA"/>
</dbReference>
<sequence length="155" mass="16655">MFTRYLKDQRGLTLVELLAVVVILGIIAAIAIPSVGNIIENSRKDAHIANAQMLASAARMAAISEGKATGSYTLKKLQEEGFIGDIQVPGQDGLYDAEDTEVTITLVEEKDTKIEKEVIKVTLSDGKNTFVDNEDVSALDRDKVYLDGKPAASGS</sequence>
<evidence type="ECO:0000256" key="3">
    <source>
        <dbReference type="SAM" id="Phobius"/>
    </source>
</evidence>
<dbReference type="Gene3D" id="3.30.700.10">
    <property type="entry name" value="Glycoprotein, Type 4 Pilin"/>
    <property type="match status" value="1"/>
</dbReference>
<reference evidence="4 6" key="1">
    <citation type="submission" date="2020-12" db="EMBL/GenBank/DDBJ databases">
        <title>strain FJAT-54423T represents a novel species of the genus Brevibacillus.</title>
        <authorList>
            <person name="Tang R."/>
        </authorList>
    </citation>
    <scope>NUCLEOTIDE SEQUENCE [LARGE SCALE GENOMIC DNA]</scope>
    <source>
        <strain evidence="4 6">FJAT-54423</strain>
    </source>
</reference>
<evidence type="ECO:0000313" key="4">
    <source>
        <dbReference type="EMBL" id="QQE73714.1"/>
    </source>
</evidence>
<accession>A0A7T5EJD9</accession>
<reference evidence="5" key="2">
    <citation type="submission" date="2021-04" db="EMBL/GenBank/DDBJ databases">
        <title>Brevibacillus composti FJAT-54423, complete genome.</title>
        <authorList>
            <person name="Tang R."/>
        </authorList>
    </citation>
    <scope>NUCLEOTIDE SEQUENCE</scope>
    <source>
        <strain evidence="5">FJAT-54424</strain>
    </source>
</reference>
<dbReference type="GO" id="GO:0009986">
    <property type="term" value="C:cell surface"/>
    <property type="evidence" value="ECO:0007669"/>
    <property type="project" value="UniProtKB-SubCell"/>
</dbReference>
<evidence type="ECO:0000256" key="2">
    <source>
        <dbReference type="ARBA" id="ARBA00023287"/>
    </source>
</evidence>
<dbReference type="PROSITE" id="PS00409">
    <property type="entry name" value="PROKAR_NTER_METHYL"/>
    <property type="match status" value="1"/>
</dbReference>
<name>A0A7T5EJD9_9BACL</name>
<gene>
    <name evidence="4" type="ORF">JD108_17780</name>
    <name evidence="5" type="ORF">KDJ56_17720</name>
</gene>
<dbReference type="EMBL" id="CP073708">
    <property type="protein sequence ID" value="QUO40797.1"/>
    <property type="molecule type" value="Genomic_DNA"/>
</dbReference>
<protein>
    <submittedName>
        <fullName evidence="4">Prepilin-type N-terminal cleavage/methylation domain-containing protein</fullName>
    </submittedName>
</protein>
<dbReference type="InterPro" id="IPR045584">
    <property type="entry name" value="Pilin-like"/>
</dbReference>
<evidence type="ECO:0000313" key="6">
    <source>
        <dbReference type="Proteomes" id="UP000595847"/>
    </source>
</evidence>
<dbReference type="GO" id="GO:0030420">
    <property type="term" value="P:establishment of competence for transformation"/>
    <property type="evidence" value="ECO:0007669"/>
    <property type="project" value="UniProtKB-KW"/>
</dbReference>
<dbReference type="Pfam" id="PF07963">
    <property type="entry name" value="N_methyl"/>
    <property type="match status" value="1"/>
</dbReference>
<dbReference type="PANTHER" id="PTHR30093">
    <property type="entry name" value="GENERAL SECRETION PATHWAY PROTEIN G"/>
    <property type="match status" value="1"/>
</dbReference>
<dbReference type="InterPro" id="IPR012902">
    <property type="entry name" value="N_methyl_site"/>
</dbReference>
<dbReference type="SUPFAM" id="SSF54523">
    <property type="entry name" value="Pili subunits"/>
    <property type="match status" value="1"/>
</dbReference>
<comment type="subcellular location">
    <subcellularLocation>
        <location evidence="1">Cell surface</location>
    </subcellularLocation>
</comment>
<proteinExistence type="predicted"/>
<keyword evidence="3" id="KW-0472">Membrane</keyword>
<dbReference type="KEGG" id="bcop:JD108_17780"/>
<dbReference type="Proteomes" id="UP000677234">
    <property type="component" value="Chromosome"/>
</dbReference>
<dbReference type="AlphaFoldDB" id="A0A7T5EJD9"/>
<evidence type="ECO:0000313" key="7">
    <source>
        <dbReference type="Proteomes" id="UP000677234"/>
    </source>
</evidence>
<evidence type="ECO:0000256" key="1">
    <source>
        <dbReference type="ARBA" id="ARBA00004241"/>
    </source>
</evidence>
<dbReference type="Proteomes" id="UP000595847">
    <property type="component" value="Chromosome"/>
</dbReference>
<keyword evidence="7" id="KW-1185">Reference proteome</keyword>
<keyword evidence="3" id="KW-1133">Transmembrane helix</keyword>
<dbReference type="RefSeq" id="WP_198827316.1">
    <property type="nucleotide sequence ID" value="NZ_CP066308.1"/>
</dbReference>
<keyword evidence="3" id="KW-0812">Transmembrane</keyword>